<dbReference type="InterPro" id="IPR052920">
    <property type="entry name" value="DNA-binding_regulatory"/>
</dbReference>
<accession>W4H1X5</accession>
<dbReference type="SUPFAM" id="SSF50156">
    <property type="entry name" value="PDZ domain-like"/>
    <property type="match status" value="1"/>
</dbReference>
<proteinExistence type="predicted"/>
<feature type="region of interest" description="Disordered" evidence="1">
    <location>
        <begin position="567"/>
        <end position="604"/>
    </location>
</feature>
<evidence type="ECO:0008006" key="3">
    <source>
        <dbReference type="Google" id="ProtNLM"/>
    </source>
</evidence>
<sequence>MGAGASFEVFAPGELEGEMQAMDAATSSSSSWEMFKAGYDTIVHTIIRPPRRHEYSEGVALGPTCFDADDGTTISRRDFTTLNAHNEALRCSVWDSEAGRVRPCFTSCVLYLHGISGSRVEGLSLLGPVLQMGHAFAALDCRGSGLSDGKYISMGLTEKDDAWTMLQALHKYRFGQFESVRIWGRCMGANAALMLLQRVSIQKLSSSVQLKDIDLGVYAMCGHDIMVVTSSRSSANDADVGMGDMLVAIDGRNVRGKSSGFVLTLLAEASLDTTVTLSGLRRTRGATPSPTSSIHLTPFISWMVLDTAFIDLDTVLHDMVTTAQSSDIGWQIPSFVVSAGIALLRSTIKRTAGFDLHAVAPRDGIAHASVPAVFVHGVQDSFVPVRHSEANLKAYGADNKTLLSFPGTHDSLRSRALIESVLVQAHVLSARPTSSTPLSDDELTSMRRQLFPSEGAYPLWTVGTSKWIDQKNPTWTSSLSPRLDEVSIAPYSAYAMSYHEKASSTGGRPHVVYTVSVFAPAHLFAQLPPAASNVFGVKEKESEGRLSQDTVPGDEQHEIKSLWQSFRAQTKRAPTQRRSSWFGGAWRQNATGGAPPKGETTDAWNDLATSKYDSDDSECAQVVVLSHGEGAPPEQGATMDEPQSPRQEEDAATFEVDRRFHDIKLLLTKLSALPGGLPNDLQTIRSKLVYSTKLGTARLDERVQLLNATLQVVCSSWTLWNHPMVLQFLSLQDVSMMSKQ</sequence>
<reference evidence="2" key="1">
    <citation type="submission" date="2013-12" db="EMBL/GenBank/DDBJ databases">
        <title>The Genome Sequence of Aphanomyces astaci APO3.</title>
        <authorList>
            <consortium name="The Broad Institute Genomics Platform"/>
            <person name="Russ C."/>
            <person name="Tyler B."/>
            <person name="van West P."/>
            <person name="Dieguez-Uribeondo J."/>
            <person name="Young S.K."/>
            <person name="Zeng Q."/>
            <person name="Gargeya S."/>
            <person name="Fitzgerald M."/>
            <person name="Abouelleil A."/>
            <person name="Alvarado L."/>
            <person name="Chapman S.B."/>
            <person name="Gainer-Dewar J."/>
            <person name="Goldberg J."/>
            <person name="Griggs A."/>
            <person name="Gujja S."/>
            <person name="Hansen M."/>
            <person name="Howarth C."/>
            <person name="Imamovic A."/>
            <person name="Ireland A."/>
            <person name="Larimer J."/>
            <person name="McCowan C."/>
            <person name="Murphy C."/>
            <person name="Pearson M."/>
            <person name="Poon T.W."/>
            <person name="Priest M."/>
            <person name="Roberts A."/>
            <person name="Saif S."/>
            <person name="Shea T."/>
            <person name="Sykes S."/>
            <person name="Wortman J."/>
            <person name="Nusbaum C."/>
            <person name="Birren B."/>
        </authorList>
    </citation>
    <scope>NUCLEOTIDE SEQUENCE [LARGE SCALE GENOMIC DNA]</scope>
    <source>
        <strain evidence="2">APO3</strain>
    </source>
</reference>
<dbReference type="PANTHER" id="PTHR43358">
    <property type="entry name" value="ALPHA/BETA-HYDROLASE"/>
    <property type="match status" value="1"/>
</dbReference>
<dbReference type="InterPro" id="IPR036871">
    <property type="entry name" value="PX_dom_sf"/>
</dbReference>
<dbReference type="Gene3D" id="3.40.50.1820">
    <property type="entry name" value="alpha/beta hydrolase"/>
    <property type="match status" value="2"/>
</dbReference>
<gene>
    <name evidence="2" type="ORF">H257_02998</name>
</gene>
<dbReference type="AlphaFoldDB" id="W4H1X5"/>
<dbReference type="InterPro" id="IPR029058">
    <property type="entry name" value="AB_hydrolase_fold"/>
</dbReference>
<dbReference type="VEuPathDB" id="FungiDB:H257_02998"/>
<name>W4H1X5_APHAT</name>
<protein>
    <recommendedName>
        <fullName evidence="3">Serine aminopeptidase S33 domain-containing protein</fullName>
    </recommendedName>
</protein>
<feature type="compositionally biased region" description="Polar residues" evidence="1">
    <location>
        <begin position="567"/>
        <end position="579"/>
    </location>
</feature>
<dbReference type="SUPFAM" id="SSF64268">
    <property type="entry name" value="PX domain"/>
    <property type="match status" value="1"/>
</dbReference>
<dbReference type="InterPro" id="IPR036034">
    <property type="entry name" value="PDZ_sf"/>
</dbReference>
<dbReference type="STRING" id="112090.W4H1X5"/>
<dbReference type="GO" id="GO:0035091">
    <property type="term" value="F:phosphatidylinositol binding"/>
    <property type="evidence" value="ECO:0007669"/>
    <property type="project" value="InterPro"/>
</dbReference>
<feature type="region of interest" description="Disordered" evidence="1">
    <location>
        <begin position="628"/>
        <end position="649"/>
    </location>
</feature>
<dbReference type="EMBL" id="KI913118">
    <property type="protein sequence ID" value="ETV85158.1"/>
    <property type="molecule type" value="Genomic_DNA"/>
</dbReference>
<evidence type="ECO:0000256" key="1">
    <source>
        <dbReference type="SAM" id="MobiDB-lite"/>
    </source>
</evidence>
<dbReference type="RefSeq" id="XP_009825176.1">
    <property type="nucleotide sequence ID" value="XM_009826874.1"/>
</dbReference>
<evidence type="ECO:0000313" key="2">
    <source>
        <dbReference type="EMBL" id="ETV85158.1"/>
    </source>
</evidence>
<dbReference type="Gene3D" id="3.30.1520.10">
    <property type="entry name" value="Phox-like domain"/>
    <property type="match status" value="1"/>
</dbReference>
<dbReference type="PANTHER" id="PTHR43358:SF4">
    <property type="entry name" value="ALPHA_BETA HYDROLASE FOLD-1 DOMAIN-CONTAINING PROTEIN"/>
    <property type="match status" value="1"/>
</dbReference>
<organism evidence="2">
    <name type="scientific">Aphanomyces astaci</name>
    <name type="common">Crayfish plague agent</name>
    <dbReference type="NCBI Taxonomy" id="112090"/>
    <lineage>
        <taxon>Eukaryota</taxon>
        <taxon>Sar</taxon>
        <taxon>Stramenopiles</taxon>
        <taxon>Oomycota</taxon>
        <taxon>Saprolegniomycetes</taxon>
        <taxon>Saprolegniales</taxon>
        <taxon>Verrucalvaceae</taxon>
        <taxon>Aphanomyces</taxon>
    </lineage>
</organism>
<dbReference type="SUPFAM" id="SSF53474">
    <property type="entry name" value="alpha/beta-Hydrolases"/>
    <property type="match status" value="1"/>
</dbReference>
<dbReference type="OrthoDB" id="76579at2759"/>
<dbReference type="GeneID" id="20804994"/>